<dbReference type="GO" id="GO:0005524">
    <property type="term" value="F:ATP binding"/>
    <property type="evidence" value="ECO:0007669"/>
    <property type="project" value="UniProtKB-KW"/>
</dbReference>
<keyword evidence="9" id="KW-1185">Reference proteome</keyword>
<dbReference type="Gene3D" id="1.10.510.10">
    <property type="entry name" value="Transferase(Phosphotransferase) domain 1"/>
    <property type="match status" value="1"/>
</dbReference>
<organism evidence="8 9">
    <name type="scientific">Heliocybe sulcata</name>
    <dbReference type="NCBI Taxonomy" id="5364"/>
    <lineage>
        <taxon>Eukaryota</taxon>
        <taxon>Fungi</taxon>
        <taxon>Dikarya</taxon>
        <taxon>Basidiomycota</taxon>
        <taxon>Agaricomycotina</taxon>
        <taxon>Agaricomycetes</taxon>
        <taxon>Gloeophyllales</taxon>
        <taxon>Gloeophyllaceae</taxon>
        <taxon>Heliocybe</taxon>
    </lineage>
</organism>
<reference evidence="8 9" key="1">
    <citation type="journal article" date="2019" name="Nat. Ecol. Evol.">
        <title>Megaphylogeny resolves global patterns of mushroom evolution.</title>
        <authorList>
            <person name="Varga T."/>
            <person name="Krizsan K."/>
            <person name="Foldi C."/>
            <person name="Dima B."/>
            <person name="Sanchez-Garcia M."/>
            <person name="Sanchez-Ramirez S."/>
            <person name="Szollosi G.J."/>
            <person name="Szarkandi J.G."/>
            <person name="Papp V."/>
            <person name="Albert L."/>
            <person name="Andreopoulos W."/>
            <person name="Angelini C."/>
            <person name="Antonin V."/>
            <person name="Barry K.W."/>
            <person name="Bougher N.L."/>
            <person name="Buchanan P."/>
            <person name="Buyck B."/>
            <person name="Bense V."/>
            <person name="Catcheside P."/>
            <person name="Chovatia M."/>
            <person name="Cooper J."/>
            <person name="Damon W."/>
            <person name="Desjardin D."/>
            <person name="Finy P."/>
            <person name="Geml J."/>
            <person name="Haridas S."/>
            <person name="Hughes K."/>
            <person name="Justo A."/>
            <person name="Karasinski D."/>
            <person name="Kautmanova I."/>
            <person name="Kiss B."/>
            <person name="Kocsube S."/>
            <person name="Kotiranta H."/>
            <person name="LaButti K.M."/>
            <person name="Lechner B.E."/>
            <person name="Liimatainen K."/>
            <person name="Lipzen A."/>
            <person name="Lukacs Z."/>
            <person name="Mihaltcheva S."/>
            <person name="Morgado L.N."/>
            <person name="Niskanen T."/>
            <person name="Noordeloos M.E."/>
            <person name="Ohm R.A."/>
            <person name="Ortiz-Santana B."/>
            <person name="Ovrebo C."/>
            <person name="Racz N."/>
            <person name="Riley R."/>
            <person name="Savchenko A."/>
            <person name="Shiryaev A."/>
            <person name="Soop K."/>
            <person name="Spirin V."/>
            <person name="Szebenyi C."/>
            <person name="Tomsovsky M."/>
            <person name="Tulloss R.E."/>
            <person name="Uehling J."/>
            <person name="Grigoriev I.V."/>
            <person name="Vagvolgyi C."/>
            <person name="Papp T."/>
            <person name="Martin F.M."/>
            <person name="Miettinen O."/>
            <person name="Hibbett D.S."/>
            <person name="Nagy L.G."/>
        </authorList>
    </citation>
    <scope>NUCLEOTIDE SEQUENCE [LARGE SCALE GENOMIC DNA]</scope>
    <source>
        <strain evidence="8 9">OMC1185</strain>
    </source>
</reference>
<dbReference type="GO" id="GO:0004674">
    <property type="term" value="F:protein serine/threonine kinase activity"/>
    <property type="evidence" value="ECO:0007669"/>
    <property type="project" value="UniProtKB-KW"/>
</dbReference>
<evidence type="ECO:0000256" key="1">
    <source>
        <dbReference type="ARBA" id="ARBA00012513"/>
    </source>
</evidence>
<accession>A0A5C3MP45</accession>
<protein>
    <recommendedName>
        <fullName evidence="1">non-specific serine/threonine protein kinase</fullName>
        <ecNumber evidence="1">2.7.11.1</ecNumber>
    </recommendedName>
</protein>
<evidence type="ECO:0000256" key="2">
    <source>
        <dbReference type="ARBA" id="ARBA00022527"/>
    </source>
</evidence>
<keyword evidence="2" id="KW-0723">Serine/threonine-protein kinase</keyword>
<evidence type="ECO:0000256" key="3">
    <source>
        <dbReference type="ARBA" id="ARBA00022679"/>
    </source>
</evidence>
<evidence type="ECO:0000256" key="5">
    <source>
        <dbReference type="ARBA" id="ARBA00022777"/>
    </source>
</evidence>
<dbReference type="PROSITE" id="PS50011">
    <property type="entry name" value="PROTEIN_KINASE_DOM"/>
    <property type="match status" value="1"/>
</dbReference>
<dbReference type="SUPFAM" id="SSF56112">
    <property type="entry name" value="Protein kinase-like (PK-like)"/>
    <property type="match status" value="1"/>
</dbReference>
<dbReference type="OrthoDB" id="4062651at2759"/>
<keyword evidence="3" id="KW-0808">Transferase</keyword>
<evidence type="ECO:0000259" key="7">
    <source>
        <dbReference type="PROSITE" id="PS50011"/>
    </source>
</evidence>
<gene>
    <name evidence="8" type="ORF">OE88DRAFT_1666536</name>
</gene>
<keyword evidence="5" id="KW-0418">Kinase</keyword>
<dbReference type="Proteomes" id="UP000305948">
    <property type="component" value="Unassembled WGS sequence"/>
</dbReference>
<dbReference type="AlphaFoldDB" id="A0A5C3MP45"/>
<name>A0A5C3MP45_9AGAM</name>
<dbReference type="InterPro" id="IPR011009">
    <property type="entry name" value="Kinase-like_dom_sf"/>
</dbReference>
<dbReference type="InterPro" id="IPR000719">
    <property type="entry name" value="Prot_kinase_dom"/>
</dbReference>
<keyword evidence="6" id="KW-0067">ATP-binding</keyword>
<evidence type="ECO:0000256" key="6">
    <source>
        <dbReference type="ARBA" id="ARBA00022840"/>
    </source>
</evidence>
<evidence type="ECO:0000313" key="8">
    <source>
        <dbReference type="EMBL" id="TFK47209.1"/>
    </source>
</evidence>
<dbReference type="EC" id="2.7.11.1" evidence="1"/>
<keyword evidence="4" id="KW-0547">Nucleotide-binding</keyword>
<dbReference type="Pfam" id="PF00069">
    <property type="entry name" value="Pkinase"/>
    <property type="match status" value="1"/>
</dbReference>
<sequence>MLAVEYMHGAGVYHRDLYPRNTLVRRDGHVVIIDFDMSRTWPQKDVNRLSLKREKELCWSIYYQCMLTDKLMGLTPNQVRYGCW</sequence>
<evidence type="ECO:0000256" key="4">
    <source>
        <dbReference type="ARBA" id="ARBA00022741"/>
    </source>
</evidence>
<dbReference type="EMBL" id="ML213525">
    <property type="protein sequence ID" value="TFK47209.1"/>
    <property type="molecule type" value="Genomic_DNA"/>
</dbReference>
<evidence type="ECO:0000313" key="9">
    <source>
        <dbReference type="Proteomes" id="UP000305948"/>
    </source>
</evidence>
<proteinExistence type="predicted"/>
<feature type="domain" description="Protein kinase" evidence="7">
    <location>
        <begin position="1"/>
        <end position="84"/>
    </location>
</feature>
<dbReference type="PANTHER" id="PTHR45637">
    <property type="entry name" value="FLIPPASE KINASE 1-RELATED"/>
    <property type="match status" value="1"/>
</dbReference>